<protein>
    <submittedName>
        <fullName evidence="2">Uncharacterized protein</fullName>
    </submittedName>
</protein>
<sequence>MGLWHSLTSWPYPLSKKLRIGAGLRQQMQWMAMEEAETTWQGEPGESEAITNGVDRNLSS</sequence>
<accession>A0A4R2RV11</accession>
<organism evidence="2 3">
    <name type="scientific">Heliophilum fasciatum</name>
    <dbReference type="NCBI Taxonomy" id="35700"/>
    <lineage>
        <taxon>Bacteria</taxon>
        <taxon>Bacillati</taxon>
        <taxon>Bacillota</taxon>
        <taxon>Clostridia</taxon>
        <taxon>Eubacteriales</taxon>
        <taxon>Heliobacteriaceae</taxon>
        <taxon>Heliophilum</taxon>
    </lineage>
</organism>
<proteinExistence type="predicted"/>
<dbReference type="Proteomes" id="UP000294813">
    <property type="component" value="Unassembled WGS sequence"/>
</dbReference>
<dbReference type="EMBL" id="SLXT01000004">
    <property type="protein sequence ID" value="TCP68220.1"/>
    <property type="molecule type" value="Genomic_DNA"/>
</dbReference>
<comment type="caution">
    <text evidence="2">The sequence shown here is derived from an EMBL/GenBank/DDBJ whole genome shotgun (WGS) entry which is preliminary data.</text>
</comment>
<evidence type="ECO:0000313" key="2">
    <source>
        <dbReference type="EMBL" id="TCP68220.1"/>
    </source>
</evidence>
<dbReference type="AlphaFoldDB" id="A0A4R2RV11"/>
<reference evidence="2 3" key="1">
    <citation type="submission" date="2019-03" db="EMBL/GenBank/DDBJ databases">
        <title>Genomic Encyclopedia of Type Strains, Phase IV (KMG-IV): sequencing the most valuable type-strain genomes for metagenomic binning, comparative biology and taxonomic classification.</title>
        <authorList>
            <person name="Goeker M."/>
        </authorList>
    </citation>
    <scope>NUCLEOTIDE SEQUENCE [LARGE SCALE GENOMIC DNA]</scope>
    <source>
        <strain evidence="2 3">DSM 11170</strain>
    </source>
</reference>
<keyword evidence="3" id="KW-1185">Reference proteome</keyword>
<gene>
    <name evidence="2" type="ORF">EDD73_104123</name>
</gene>
<dbReference type="RefSeq" id="WP_131918250.1">
    <property type="nucleotide sequence ID" value="NZ_JAOQNU010000004.1"/>
</dbReference>
<evidence type="ECO:0000256" key="1">
    <source>
        <dbReference type="SAM" id="MobiDB-lite"/>
    </source>
</evidence>
<feature type="region of interest" description="Disordered" evidence="1">
    <location>
        <begin position="36"/>
        <end position="60"/>
    </location>
</feature>
<evidence type="ECO:0000313" key="3">
    <source>
        <dbReference type="Proteomes" id="UP000294813"/>
    </source>
</evidence>
<name>A0A4R2RV11_9FIRM</name>